<dbReference type="CDD" id="cd00063">
    <property type="entry name" value="FN3"/>
    <property type="match status" value="4"/>
</dbReference>
<organism evidence="7 8">
    <name type="scientific">Salmo trutta</name>
    <name type="common">Brown trout</name>
    <dbReference type="NCBI Taxonomy" id="8032"/>
    <lineage>
        <taxon>Eukaryota</taxon>
        <taxon>Metazoa</taxon>
        <taxon>Chordata</taxon>
        <taxon>Craniata</taxon>
        <taxon>Vertebrata</taxon>
        <taxon>Euteleostomi</taxon>
        <taxon>Actinopterygii</taxon>
        <taxon>Neopterygii</taxon>
        <taxon>Teleostei</taxon>
        <taxon>Protacanthopterygii</taxon>
        <taxon>Salmoniformes</taxon>
        <taxon>Salmonidae</taxon>
        <taxon>Salmoninae</taxon>
        <taxon>Salmo</taxon>
    </lineage>
</organism>
<reference evidence="7" key="1">
    <citation type="submission" date="2025-08" db="UniProtKB">
        <authorList>
            <consortium name="Ensembl"/>
        </authorList>
    </citation>
    <scope>IDENTIFICATION</scope>
</reference>
<dbReference type="InterPro" id="IPR050964">
    <property type="entry name" value="Striated_Muscle_Regulatory"/>
</dbReference>
<dbReference type="InterPro" id="IPR003599">
    <property type="entry name" value="Ig_sub"/>
</dbReference>
<dbReference type="SUPFAM" id="SSF49265">
    <property type="entry name" value="Fibronectin type III"/>
    <property type="match status" value="2"/>
</dbReference>
<dbReference type="FunFam" id="2.60.40.10:FF:000084">
    <property type="entry name" value="Myosin binding protein C, slow type"/>
    <property type="match status" value="1"/>
</dbReference>
<evidence type="ECO:0000259" key="5">
    <source>
        <dbReference type="PROSITE" id="PS50835"/>
    </source>
</evidence>
<dbReference type="InParanoid" id="A0A673ZE39"/>
<evidence type="ECO:0000256" key="2">
    <source>
        <dbReference type="ARBA" id="ARBA00022490"/>
    </source>
</evidence>
<dbReference type="FunFam" id="2.60.40.10:FF:001438">
    <property type="entry name" value="Immunoglobulin-like and fibronectin type III domain-containing protein 1"/>
    <property type="match status" value="1"/>
</dbReference>
<evidence type="ECO:0000256" key="1">
    <source>
        <dbReference type="ARBA" id="ARBA00004496"/>
    </source>
</evidence>
<dbReference type="PANTHER" id="PTHR13817:SF180">
    <property type="entry name" value="IMMUNOGLOBULIN-LIKE AND FIBRONECTIN TYPE III DOMAIN-CONTAINING 1, TANDEM DUPLICATE 3-RELATED"/>
    <property type="match status" value="1"/>
</dbReference>
<dbReference type="FunFam" id="2.60.40.10:FF:001232">
    <property type="entry name" value="Immunoglobulin-like and fibronectin type III domain-containing 1"/>
    <property type="match status" value="1"/>
</dbReference>
<feature type="domain" description="Fibronectin type-III" evidence="6">
    <location>
        <begin position="667"/>
        <end position="758"/>
    </location>
</feature>
<dbReference type="InterPro" id="IPR003598">
    <property type="entry name" value="Ig_sub2"/>
</dbReference>
<dbReference type="SUPFAM" id="SSF48726">
    <property type="entry name" value="Immunoglobulin"/>
    <property type="match status" value="6"/>
</dbReference>
<dbReference type="InterPro" id="IPR007110">
    <property type="entry name" value="Ig-like_dom"/>
</dbReference>
<feature type="domain" description="Fibronectin type-III" evidence="6">
    <location>
        <begin position="572"/>
        <end position="666"/>
    </location>
</feature>
<dbReference type="FunFam" id="2.60.40.10:FF:000425">
    <property type="entry name" value="Myosin light chain kinase"/>
    <property type="match status" value="1"/>
</dbReference>
<name>A0A673ZE39_SALTR</name>
<dbReference type="PROSITE" id="PS50835">
    <property type="entry name" value="IG_LIKE"/>
    <property type="match status" value="3"/>
</dbReference>
<feature type="domain" description="Ig-like" evidence="5">
    <location>
        <begin position="866"/>
        <end position="956"/>
    </location>
</feature>
<dbReference type="InterPro" id="IPR036179">
    <property type="entry name" value="Ig-like_dom_sf"/>
</dbReference>
<dbReference type="InterPro" id="IPR013783">
    <property type="entry name" value="Ig-like_fold"/>
</dbReference>
<dbReference type="GO" id="GO:0031430">
    <property type="term" value="C:M band"/>
    <property type="evidence" value="ECO:0007669"/>
    <property type="project" value="TreeGrafter"/>
</dbReference>
<keyword evidence="4" id="KW-0393">Immunoglobulin domain</keyword>
<keyword evidence="8" id="KW-1185">Reference proteome</keyword>
<dbReference type="Proteomes" id="UP000472277">
    <property type="component" value="Chromosome 14"/>
</dbReference>
<dbReference type="SMART" id="SM00060">
    <property type="entry name" value="FN3"/>
    <property type="match status" value="4"/>
</dbReference>
<dbReference type="InterPro" id="IPR036116">
    <property type="entry name" value="FN3_sf"/>
</dbReference>
<dbReference type="Gene3D" id="2.60.40.10">
    <property type="entry name" value="Immunoglobulins"/>
    <property type="match status" value="11"/>
</dbReference>
<dbReference type="FunFam" id="2.60.40.10:FF:001097">
    <property type="entry name" value="Immunoglobulin-like and fibronectin type III domain-containing protein 1"/>
    <property type="match status" value="1"/>
</dbReference>
<dbReference type="Ensembl" id="ENSSTUT00000046903.1">
    <property type="protein sequence ID" value="ENSSTUP00000044940.1"/>
    <property type="gene ID" value="ENSSTUG00000018915.1"/>
</dbReference>
<dbReference type="FunFam" id="2.60.40.10:FF:000031">
    <property type="entry name" value="Myosin-binding protein C, slow type"/>
    <property type="match status" value="1"/>
</dbReference>
<comment type="subcellular location">
    <subcellularLocation>
        <location evidence="1">Cytoplasm</location>
    </subcellularLocation>
</comment>
<feature type="domain" description="Ig-like" evidence="5">
    <location>
        <begin position="29"/>
        <end position="113"/>
    </location>
</feature>
<dbReference type="FunFam" id="2.60.40.10:FF:001401">
    <property type="entry name" value="immunoglobulin-like and fibronectin type III domain-containing protein 1"/>
    <property type="match status" value="1"/>
</dbReference>
<dbReference type="SMART" id="SM00408">
    <property type="entry name" value="IGc2"/>
    <property type="match status" value="3"/>
</dbReference>
<feature type="domain" description="Fibronectin type-III" evidence="6">
    <location>
        <begin position="762"/>
        <end position="863"/>
    </location>
</feature>
<accession>A0A673ZE39</accession>
<evidence type="ECO:0000313" key="8">
    <source>
        <dbReference type="Proteomes" id="UP000472277"/>
    </source>
</evidence>
<dbReference type="GO" id="GO:0045214">
    <property type="term" value="P:sarcomere organization"/>
    <property type="evidence" value="ECO:0007669"/>
    <property type="project" value="TreeGrafter"/>
</dbReference>
<dbReference type="InterPro" id="IPR003961">
    <property type="entry name" value="FN3_dom"/>
</dbReference>
<keyword evidence="2" id="KW-0963">Cytoplasm</keyword>
<dbReference type="PROSITE" id="PS50853">
    <property type="entry name" value="FN3"/>
    <property type="match status" value="4"/>
</dbReference>
<evidence type="ECO:0000256" key="4">
    <source>
        <dbReference type="ARBA" id="ARBA00023319"/>
    </source>
</evidence>
<dbReference type="SMART" id="SM00409">
    <property type="entry name" value="IG"/>
    <property type="match status" value="5"/>
</dbReference>
<evidence type="ECO:0000313" key="7">
    <source>
        <dbReference type="Ensembl" id="ENSSTUP00000044940.1"/>
    </source>
</evidence>
<keyword evidence="3" id="KW-0677">Repeat</keyword>
<proteinExistence type="predicted"/>
<dbReference type="Pfam" id="PF18362">
    <property type="entry name" value="THB"/>
    <property type="match status" value="1"/>
</dbReference>
<dbReference type="InterPro" id="IPR040849">
    <property type="entry name" value="MyBP-C_THB"/>
</dbReference>
<dbReference type="GeneTree" id="ENSGT00940000160123"/>
<reference evidence="7" key="2">
    <citation type="submission" date="2025-09" db="UniProtKB">
        <authorList>
            <consortium name="Ensembl"/>
        </authorList>
    </citation>
    <scope>IDENTIFICATION</scope>
</reference>
<dbReference type="AlphaFoldDB" id="A0A673ZE39"/>
<evidence type="ECO:0000259" key="6">
    <source>
        <dbReference type="PROSITE" id="PS50853"/>
    </source>
</evidence>
<dbReference type="InterPro" id="IPR013098">
    <property type="entry name" value="Ig_I-set"/>
</dbReference>
<feature type="domain" description="Fibronectin type-III" evidence="6">
    <location>
        <begin position="961"/>
        <end position="1054"/>
    </location>
</feature>
<feature type="domain" description="Ig-like" evidence="5">
    <location>
        <begin position="1063"/>
        <end position="1151"/>
    </location>
</feature>
<dbReference type="Pfam" id="PF00041">
    <property type="entry name" value="fn3"/>
    <property type="match status" value="3"/>
</dbReference>
<evidence type="ECO:0000256" key="3">
    <source>
        <dbReference type="ARBA" id="ARBA00022737"/>
    </source>
</evidence>
<protein>
    <submittedName>
        <fullName evidence="7">Immunoglobulin like and fibronectin type III domain containing 1, tandem duplicate 3</fullName>
    </submittedName>
</protein>
<dbReference type="OMA" id="QYKFRVY"/>
<dbReference type="FunFam" id="2.60.40.10:FF:001267">
    <property type="entry name" value="Immunoglobulin-like and fibronectin type III domain containing 1"/>
    <property type="match status" value="1"/>
</dbReference>
<dbReference type="Pfam" id="PF07679">
    <property type="entry name" value="I-set"/>
    <property type="match status" value="4"/>
</dbReference>
<dbReference type="PANTHER" id="PTHR13817">
    <property type="entry name" value="TITIN"/>
    <property type="match status" value="1"/>
</dbReference>
<sequence length="1167" mass="130916">MLGQLYRSRVPGVMITQFVEELPEGMTTPDFTRKPIALTIQEGKCAFFKAIVSGNPTPSVHWTRNNGEVTEPGRYKMVSDPATPNEHYIEVTDTYKCFATNEYGKAVVTANLNVIESEDTITPGLIYGAKPDDKKDGEIDPRFWDVLMSADKKDYEKICAEFGVTNFRWMLKTLNAKKVEREEEQAKYVENLSNLKHIEVKPGGGAEFEFEMSLKDPNVKIFLFKDGVMVPFSVETEEKHFLKKTGRKFTFGIKDLAGDDEGLYQVMVEGVLIFSTDFKGEMLTIPKANKIPSVKATEREDAVFECVLSSPMSKIQWTGKNQPCEQGEKFDIEVSEDMLIHRLVVKDCAKLDGGIYSVCAGIKSCNAFLVVEGKEMTFQTQKVALSHVTLTYPGVHFTSGLSDISVNMGNRGELECKLSSENCEGIWYKDGKEVILRFGNAIIHAILFKNVISNPTCFCRLVLSTTTADPPRVNPDDLAAFSKPVIIKVGQNATFKLSFMGRDPMKIYWYNEGEELVEDKHINIEKSLTHSRLLLSKCQRKATGEIKIKIKNECGTIEGISRLIVLDRPSPALGPVEIIEASSAVLDFKWRPPKDNGGSPVINYIMERQQLGRNSWMKLGQIPGEPKYRDTNVDHGRKYCYHIRAVTEQGISEMMETDDIQAAYPGQPSSPKVISAFANCINLEWVPPSNTGGTNILGYHLEKRKKGSNLWGSINNVKEPIKVKDVIEGLEYEFRVAAINISGAGEPSTPSEFVIARDPKKPPGQVIDLKVTDSTYTTLSLGWTKPIEEEGVQDEAKGYFVEIRPAANPEWDRCNNNPIIMTSYNILGLKSMAMYWVRVIATNDGGEGKPKGLDNYIIAMPPPVRPHFTDRKMMRLQYLTNSSVYFYVVFWQASPMPNITWLKDGMPVSKRVTISNSDNTSQLLIPTSERPDTGIYTIIVKNMVGQETFSIEIRVTDDPKPPGPAELEQNVPGTVTVTWTPSPDEKRDDRLHYIVSRRDSVKRMWQTVADHLFNNKFTALNIMAGREYYFRVYAKNDMGLSEPSESPTWGVNKKKGTLRLSSPSFLVPLKTHSTPESYECYMSCAVRGDPTPHVTWYRNNISLNTNTNYLITNTSGVCSMLILRVGPKDTGEYKVIADNALGRAECSTKLTVNEQPETLQRAEMDAC</sequence>